<accession>A0A9Q1EBS5</accession>
<reference evidence="2" key="1">
    <citation type="journal article" date="2023" name="Science">
        <title>Genome structures resolve the early diversification of teleost fishes.</title>
        <authorList>
            <person name="Parey E."/>
            <person name="Louis A."/>
            <person name="Montfort J."/>
            <person name="Bouchez O."/>
            <person name="Roques C."/>
            <person name="Iampietro C."/>
            <person name="Lluch J."/>
            <person name="Castinel A."/>
            <person name="Donnadieu C."/>
            <person name="Desvignes T."/>
            <person name="Floi Bucao C."/>
            <person name="Jouanno E."/>
            <person name="Wen M."/>
            <person name="Mejri S."/>
            <person name="Dirks R."/>
            <person name="Jansen H."/>
            <person name="Henkel C."/>
            <person name="Chen W.J."/>
            <person name="Zahm M."/>
            <person name="Cabau C."/>
            <person name="Klopp C."/>
            <person name="Thompson A.W."/>
            <person name="Robinson-Rechavi M."/>
            <person name="Braasch I."/>
            <person name="Lecointre G."/>
            <person name="Bobe J."/>
            <person name="Postlethwait J.H."/>
            <person name="Berthelot C."/>
            <person name="Roest Crollius H."/>
            <person name="Guiguen Y."/>
        </authorList>
    </citation>
    <scope>NUCLEOTIDE SEQUENCE</scope>
    <source>
        <strain evidence="2">WJC10195</strain>
    </source>
</reference>
<protein>
    <submittedName>
        <fullName evidence="2">Uncharacterized protein</fullName>
    </submittedName>
</protein>
<dbReference type="EMBL" id="JAINUF010000020">
    <property type="protein sequence ID" value="KAJ8335944.1"/>
    <property type="molecule type" value="Genomic_DNA"/>
</dbReference>
<dbReference type="OrthoDB" id="10070537at2759"/>
<name>A0A9Q1EBS5_SYNKA</name>
<organism evidence="2 3">
    <name type="scientific">Synaphobranchus kaupii</name>
    <name type="common">Kaup's arrowtooth eel</name>
    <dbReference type="NCBI Taxonomy" id="118154"/>
    <lineage>
        <taxon>Eukaryota</taxon>
        <taxon>Metazoa</taxon>
        <taxon>Chordata</taxon>
        <taxon>Craniata</taxon>
        <taxon>Vertebrata</taxon>
        <taxon>Euteleostomi</taxon>
        <taxon>Actinopterygii</taxon>
        <taxon>Neopterygii</taxon>
        <taxon>Teleostei</taxon>
        <taxon>Anguilliformes</taxon>
        <taxon>Synaphobranchidae</taxon>
        <taxon>Synaphobranchus</taxon>
    </lineage>
</organism>
<feature type="transmembrane region" description="Helical" evidence="1">
    <location>
        <begin position="109"/>
        <end position="127"/>
    </location>
</feature>
<dbReference type="Proteomes" id="UP001152622">
    <property type="component" value="Chromosome 20"/>
</dbReference>
<evidence type="ECO:0000256" key="1">
    <source>
        <dbReference type="SAM" id="Phobius"/>
    </source>
</evidence>
<proteinExistence type="predicted"/>
<gene>
    <name evidence="2" type="ORF">SKAU_G00392860</name>
</gene>
<sequence>MLADNVTTQLNSVYRSAFPSTYRRSNVRSFSPGPPTTRIDTVIVQTNLIFQNQAAVPDITTAATTLTQALTNSQVSLDIVSSTINAALPGSTSTTTASSAMATNKPQDMVIFLFPLILVINFLSTDMKRPQF</sequence>
<keyword evidence="1" id="KW-0812">Transmembrane</keyword>
<comment type="caution">
    <text evidence="2">The sequence shown here is derived from an EMBL/GenBank/DDBJ whole genome shotgun (WGS) entry which is preliminary data.</text>
</comment>
<keyword evidence="1" id="KW-0472">Membrane</keyword>
<dbReference type="AlphaFoldDB" id="A0A9Q1EBS5"/>
<keyword evidence="3" id="KW-1185">Reference proteome</keyword>
<evidence type="ECO:0000313" key="2">
    <source>
        <dbReference type="EMBL" id="KAJ8335944.1"/>
    </source>
</evidence>
<keyword evidence="1" id="KW-1133">Transmembrane helix</keyword>
<evidence type="ECO:0000313" key="3">
    <source>
        <dbReference type="Proteomes" id="UP001152622"/>
    </source>
</evidence>